<feature type="region of interest" description="Disordered" evidence="2">
    <location>
        <begin position="1"/>
        <end position="41"/>
    </location>
</feature>
<evidence type="ECO:0000313" key="5">
    <source>
        <dbReference type="Proteomes" id="UP000645828"/>
    </source>
</evidence>
<feature type="domain" description="Centromere protein J C-terminal" evidence="3">
    <location>
        <begin position="487"/>
        <end position="520"/>
    </location>
</feature>
<dbReference type="Gene3D" id="2.60.450.20">
    <property type="match status" value="1"/>
</dbReference>
<name>A0A811ZS20_NYCPR</name>
<accession>A0A811ZS20</accession>
<gene>
    <name evidence="4" type="ORF">NYPRO_LOCUS24423</name>
</gene>
<dbReference type="PANTHER" id="PTHR10331">
    <property type="entry name" value="T COMPLEX PROTEIN 10"/>
    <property type="match status" value="1"/>
</dbReference>
<feature type="compositionally biased region" description="Basic and acidic residues" evidence="2">
    <location>
        <begin position="406"/>
        <end position="418"/>
    </location>
</feature>
<comment type="similarity">
    <text evidence="1">Belongs to the TCP10 family.</text>
</comment>
<evidence type="ECO:0000259" key="3">
    <source>
        <dbReference type="Pfam" id="PF07202"/>
    </source>
</evidence>
<dbReference type="PANTHER" id="PTHR10331:SF25">
    <property type="entry name" value="T-COMPLEX PROTEIN 10A-RELATED"/>
    <property type="match status" value="1"/>
</dbReference>
<feature type="compositionally biased region" description="Basic and acidic residues" evidence="2">
    <location>
        <begin position="273"/>
        <end position="287"/>
    </location>
</feature>
<dbReference type="AlphaFoldDB" id="A0A811ZS20"/>
<organism evidence="4 5">
    <name type="scientific">Nyctereutes procyonoides</name>
    <name type="common">Raccoon dog</name>
    <name type="synonym">Canis procyonoides</name>
    <dbReference type="NCBI Taxonomy" id="34880"/>
    <lineage>
        <taxon>Eukaryota</taxon>
        <taxon>Metazoa</taxon>
        <taxon>Chordata</taxon>
        <taxon>Craniata</taxon>
        <taxon>Vertebrata</taxon>
        <taxon>Euteleostomi</taxon>
        <taxon>Mammalia</taxon>
        <taxon>Eutheria</taxon>
        <taxon>Laurasiatheria</taxon>
        <taxon>Carnivora</taxon>
        <taxon>Caniformia</taxon>
        <taxon>Canidae</taxon>
        <taxon>Nyctereutes</taxon>
    </lineage>
</organism>
<comment type="caution">
    <text evidence="4">The sequence shown here is derived from an EMBL/GenBank/DDBJ whole genome shotgun (WGS) entry which is preliminary data.</text>
</comment>
<dbReference type="InterPro" id="IPR026581">
    <property type="entry name" value="TCP10L/CENPJ"/>
</dbReference>
<reference evidence="4" key="1">
    <citation type="submission" date="2020-12" db="EMBL/GenBank/DDBJ databases">
        <authorList>
            <consortium name="Molecular Ecology Group"/>
        </authorList>
    </citation>
    <scope>NUCLEOTIDE SEQUENCE</scope>
    <source>
        <strain evidence="4">TBG_1078</strain>
    </source>
</reference>
<keyword evidence="5" id="KW-1185">Reference proteome</keyword>
<feature type="domain" description="Centromere protein J C-terminal" evidence="3">
    <location>
        <begin position="560"/>
        <end position="590"/>
    </location>
</feature>
<dbReference type="InterPro" id="IPR009852">
    <property type="entry name" value="CENPJ_C_dom"/>
</dbReference>
<feature type="domain" description="Centromere protein J C-terminal" evidence="3">
    <location>
        <begin position="523"/>
        <end position="555"/>
    </location>
</feature>
<feature type="compositionally biased region" description="Polar residues" evidence="2">
    <location>
        <begin position="252"/>
        <end position="271"/>
    </location>
</feature>
<dbReference type="InterPro" id="IPR047002">
    <property type="entry name" value="Tcp10_C_sf"/>
</dbReference>
<proteinExistence type="inferred from homology"/>
<evidence type="ECO:0000313" key="4">
    <source>
        <dbReference type="EMBL" id="CAD7691629.1"/>
    </source>
</evidence>
<dbReference type="Pfam" id="PF07202">
    <property type="entry name" value="Tcp10_C"/>
    <property type="match status" value="3"/>
</dbReference>
<feature type="compositionally biased region" description="Polar residues" evidence="2">
    <location>
        <begin position="324"/>
        <end position="338"/>
    </location>
</feature>
<sequence length="613" mass="66871">MGLAGVLGESGSPFKAGGPLRWGGGHTGQTGPPPGGPLHTGDVTVRLWRLREGLPYTEGLKNAGLRTQHGLPSVREMGGDMRVVKPGWLRDHETQVFNQPASCRYIAHLPALEPEVREQWLQQQVAGLHEAVRSQESRWVAAQRQLQSQIDALAQQNLELWAGLKTSGPPRPEAREAVKGTFGPRRKSDPLVSDGILAVPRGSITVKVDTRSPVPVVTFSFQEVSQSAFGKMLPLSADEEILLKHAGRRSHSATVTGQGQSSKHDPSSQLISKKIERTEAGEIRSCEDGDETLSRSLQDKSAMPPTRGMPSEERPAAFVDEQATHQSSQSLQKSSGWNSPVPAKDTEDVRLKEDSPAADENGTRSLPCKGPEGGLLPPDHSDGSAHTPPGTAKPQNPPAEPGPSHMEAERKLEHKEGGTQHPDGMVIQGLGNGCDVIPLSKGTGKDRGAGRKATVLRYLNGDVKKILPDQRVIYYYADAQITRTTYPNGLEVVQFPNKHTEKHHPNGSKEIVLPDGTVKRLRDGREETVFPDGTVVHVERNGDRTIVLSNRQREIQTAEFERREYPDGTVKIVYCTGYRETRYASGCVKIRYEPGNMVLDGGRCLENKQHVGS</sequence>
<feature type="region of interest" description="Disordered" evidence="2">
    <location>
        <begin position="247"/>
        <end position="429"/>
    </location>
</feature>
<evidence type="ECO:0000256" key="2">
    <source>
        <dbReference type="SAM" id="MobiDB-lite"/>
    </source>
</evidence>
<protein>
    <submittedName>
        <fullName evidence="4">(raccoon dog) hypothetical protein</fullName>
    </submittedName>
</protein>
<dbReference type="EMBL" id="CAJHUB010000775">
    <property type="protein sequence ID" value="CAD7691629.1"/>
    <property type="molecule type" value="Genomic_DNA"/>
</dbReference>
<dbReference type="Proteomes" id="UP000645828">
    <property type="component" value="Unassembled WGS sequence"/>
</dbReference>
<evidence type="ECO:0000256" key="1">
    <source>
        <dbReference type="ARBA" id="ARBA00005627"/>
    </source>
</evidence>
<feature type="compositionally biased region" description="Basic and acidic residues" evidence="2">
    <location>
        <begin position="344"/>
        <end position="355"/>
    </location>
</feature>
<feature type="region of interest" description="Disordered" evidence="2">
    <location>
        <begin position="164"/>
        <end position="186"/>
    </location>
</feature>